<sequence>MGVKSGNKAARRILTLDQDALQSDMERLLGLVKDAGERPDLLVGVATGGELCGRLISEHFPAGLISVVMRRPSTSYKKTTLIKIVLSSLPYAITNLFRGVEDALLERYTKKVPISVPTDELRRDIAVVAAAVERQGLQSVLVVDDAIDSGATLACIVAELKAALPSNVRIITAVLTQTRPTPAISADFRLYDCVMLRFPWSLDFRGRE</sequence>
<dbReference type="HOGENOM" id="CLU_1401599_0_0_5"/>
<keyword evidence="3" id="KW-1185">Reference proteome</keyword>
<gene>
    <name evidence="2" type="ORF">SKA53_05038</name>
</gene>
<dbReference type="InterPro" id="IPR029057">
    <property type="entry name" value="PRTase-like"/>
</dbReference>
<dbReference type="OrthoDB" id="7375662at2"/>
<dbReference type="eggNOG" id="ENOG50338TY">
    <property type="taxonomic scope" value="Bacteria"/>
</dbReference>
<accession>A3V6A1</accession>
<evidence type="ECO:0000259" key="1">
    <source>
        <dbReference type="Pfam" id="PF00156"/>
    </source>
</evidence>
<name>A3V6A1_9RHOB</name>
<dbReference type="AlphaFoldDB" id="A3V6A1"/>
<dbReference type="CDD" id="cd06223">
    <property type="entry name" value="PRTases_typeI"/>
    <property type="match status" value="1"/>
</dbReference>
<dbReference type="EMBL" id="AAMS01000005">
    <property type="protein sequence ID" value="EAQ06425.1"/>
    <property type="molecule type" value="Genomic_DNA"/>
</dbReference>
<protein>
    <recommendedName>
        <fullName evidence="1">Phosphoribosyltransferase domain-containing protein</fullName>
    </recommendedName>
</protein>
<feature type="domain" description="Phosphoribosyltransferase" evidence="1">
    <location>
        <begin position="31"/>
        <end position="180"/>
    </location>
</feature>
<comment type="caution">
    <text evidence="2">The sequence shown here is derived from an EMBL/GenBank/DDBJ whole genome shotgun (WGS) entry which is preliminary data.</text>
</comment>
<proteinExistence type="predicted"/>
<reference evidence="2 3" key="1">
    <citation type="submission" date="2006-01" db="EMBL/GenBank/DDBJ databases">
        <authorList>
            <person name="Hagstrom A."/>
            <person name="Ferriera S."/>
            <person name="Johnson J."/>
            <person name="Kravitz S."/>
            <person name="Halpern A."/>
            <person name="Remington K."/>
            <person name="Beeson K."/>
            <person name="Tran B."/>
            <person name="Rogers Y.-H."/>
            <person name="Friedman R."/>
            <person name="Venter J.C."/>
        </authorList>
    </citation>
    <scope>NUCLEOTIDE SEQUENCE [LARGE SCALE GENOMIC DNA]</scope>
    <source>
        <strain evidence="2 3">SKA53</strain>
    </source>
</reference>
<evidence type="ECO:0000313" key="2">
    <source>
        <dbReference type="EMBL" id="EAQ06425.1"/>
    </source>
</evidence>
<dbReference type="SUPFAM" id="SSF53271">
    <property type="entry name" value="PRTase-like"/>
    <property type="match status" value="1"/>
</dbReference>
<dbReference type="InterPro" id="IPR000836">
    <property type="entry name" value="PRTase_dom"/>
</dbReference>
<organism evidence="2 3">
    <name type="scientific">Yoonia vestfoldensis SKA53</name>
    <dbReference type="NCBI Taxonomy" id="314232"/>
    <lineage>
        <taxon>Bacteria</taxon>
        <taxon>Pseudomonadati</taxon>
        <taxon>Pseudomonadota</taxon>
        <taxon>Alphaproteobacteria</taxon>
        <taxon>Rhodobacterales</taxon>
        <taxon>Paracoccaceae</taxon>
        <taxon>Yoonia</taxon>
    </lineage>
</organism>
<dbReference type="Proteomes" id="UP000004507">
    <property type="component" value="Unassembled WGS sequence"/>
</dbReference>
<dbReference type="Pfam" id="PF00156">
    <property type="entry name" value="Pribosyltran"/>
    <property type="match status" value="1"/>
</dbReference>
<dbReference type="STRING" id="314232.SKA53_05038"/>
<evidence type="ECO:0000313" key="3">
    <source>
        <dbReference type="Proteomes" id="UP000004507"/>
    </source>
</evidence>
<dbReference type="RefSeq" id="WP_007204963.1">
    <property type="nucleotide sequence ID" value="NZ_CH672414.1"/>
</dbReference>
<dbReference type="Gene3D" id="3.40.50.2020">
    <property type="match status" value="1"/>
</dbReference>